<protein>
    <submittedName>
        <fullName evidence="7">ABC transporter permease</fullName>
    </submittedName>
</protein>
<dbReference type="PANTHER" id="PTHR43370">
    <property type="entry name" value="SUGAR ABC TRANSPORTER INTEGRAL MEMBRANE PROTEIN-RELATED"/>
    <property type="match status" value="1"/>
</dbReference>
<evidence type="ECO:0000256" key="5">
    <source>
        <dbReference type="ARBA" id="ARBA00023136"/>
    </source>
</evidence>
<evidence type="ECO:0000256" key="2">
    <source>
        <dbReference type="ARBA" id="ARBA00022475"/>
    </source>
</evidence>
<keyword evidence="2" id="KW-1003">Cell membrane</keyword>
<keyword evidence="8" id="KW-1185">Reference proteome</keyword>
<evidence type="ECO:0000313" key="7">
    <source>
        <dbReference type="EMBL" id="WGK68084.1"/>
    </source>
</evidence>
<proteinExistence type="predicted"/>
<feature type="transmembrane region" description="Helical" evidence="6">
    <location>
        <begin position="104"/>
        <end position="126"/>
    </location>
</feature>
<feature type="transmembrane region" description="Helical" evidence="6">
    <location>
        <begin position="276"/>
        <end position="293"/>
    </location>
</feature>
<feature type="transmembrane region" description="Helical" evidence="6">
    <location>
        <begin position="244"/>
        <end position="264"/>
    </location>
</feature>
<dbReference type="InterPro" id="IPR001851">
    <property type="entry name" value="ABC_transp_permease"/>
</dbReference>
<evidence type="ECO:0000313" key="8">
    <source>
        <dbReference type="Proteomes" id="UP001228690"/>
    </source>
</evidence>
<gene>
    <name evidence="7" type="ORF">P0082_06265</name>
</gene>
<name>A0ABY8MDP4_9SPIO</name>
<feature type="transmembrane region" description="Helical" evidence="6">
    <location>
        <begin position="37"/>
        <end position="57"/>
    </location>
</feature>
<feature type="transmembrane region" description="Helical" evidence="6">
    <location>
        <begin position="77"/>
        <end position="97"/>
    </location>
</feature>
<keyword evidence="5 6" id="KW-0472">Membrane</keyword>
<reference evidence="7 8" key="1">
    <citation type="submission" date="2023-04" db="EMBL/GenBank/DDBJ databases">
        <title>Spirochaete genome identified in red abalone sample constitutes a novel genus.</title>
        <authorList>
            <person name="Sharma S.P."/>
            <person name="Purcell C.M."/>
            <person name="Hyde J.R."/>
            <person name="Severin A.J."/>
        </authorList>
    </citation>
    <scope>NUCLEOTIDE SEQUENCE [LARGE SCALE GENOMIC DNA]</scope>
    <source>
        <strain evidence="7 8">SP-2023</strain>
    </source>
</reference>
<dbReference type="RefSeq" id="WP_326926249.1">
    <property type="nucleotide sequence ID" value="NZ_CP123443.1"/>
</dbReference>
<organism evidence="7 8">
    <name type="scientific">Candidatus Haliotispira prima</name>
    <dbReference type="NCBI Taxonomy" id="3034016"/>
    <lineage>
        <taxon>Bacteria</taxon>
        <taxon>Pseudomonadati</taxon>
        <taxon>Spirochaetota</taxon>
        <taxon>Spirochaetia</taxon>
        <taxon>Spirochaetales</taxon>
        <taxon>Spirochaetaceae</taxon>
        <taxon>Candidatus Haliotispira</taxon>
    </lineage>
</organism>
<feature type="transmembrane region" description="Helical" evidence="6">
    <location>
        <begin position="146"/>
        <end position="162"/>
    </location>
</feature>
<dbReference type="EMBL" id="CP123443">
    <property type="protein sequence ID" value="WGK68084.1"/>
    <property type="molecule type" value="Genomic_DNA"/>
</dbReference>
<dbReference type="PANTHER" id="PTHR43370:SF1">
    <property type="entry name" value="GUANOSINE ABC TRANSPORTER PERMEASE PROTEIN NUPQ"/>
    <property type="match status" value="1"/>
</dbReference>
<evidence type="ECO:0000256" key="3">
    <source>
        <dbReference type="ARBA" id="ARBA00022692"/>
    </source>
</evidence>
<evidence type="ECO:0000256" key="4">
    <source>
        <dbReference type="ARBA" id="ARBA00022989"/>
    </source>
</evidence>
<dbReference type="CDD" id="cd06580">
    <property type="entry name" value="TM_PBP1_transp_TpRbsC_like"/>
    <property type="match status" value="1"/>
</dbReference>
<dbReference type="Proteomes" id="UP001228690">
    <property type="component" value="Chromosome"/>
</dbReference>
<feature type="transmembrane region" description="Helical" evidence="6">
    <location>
        <begin position="6"/>
        <end position="25"/>
    </location>
</feature>
<accession>A0ABY8MDP4</accession>
<feature type="transmembrane region" description="Helical" evidence="6">
    <location>
        <begin position="193"/>
        <end position="212"/>
    </location>
</feature>
<sequence>MMAELAAFLSTASYITVPILLAALGGMICERSGVVNIALEGIMGIGAFVAGTLQFLLLTSDTPLPFFGQQSGSWVLISLAAILAGMLFSGLLAIISVSFNGNQTVVGIGMNFLALGLSIYLSRIIFQSDRTPTFPLGMVYWGKLYPSTYIGLTAVLAFWFLFRFTRLGMRISSCGENPGAAATAGLNVRRLRYTAVLTSGAMAGLGGAYLILTTTTQYASTSINGQGFIALATVAFGKWQPFGILTAAFVFGSATTLSIYSSNLSWNFLRLLPSEIFNLLPYLITLLSILLFSRKNRAPKALGRNFDISTR</sequence>
<comment type="subcellular location">
    <subcellularLocation>
        <location evidence="1">Cell membrane</location>
        <topology evidence="1">Multi-pass membrane protein</topology>
    </subcellularLocation>
</comment>
<keyword evidence="3 6" id="KW-0812">Transmembrane</keyword>
<evidence type="ECO:0000256" key="6">
    <source>
        <dbReference type="SAM" id="Phobius"/>
    </source>
</evidence>
<evidence type="ECO:0000256" key="1">
    <source>
        <dbReference type="ARBA" id="ARBA00004651"/>
    </source>
</evidence>
<keyword evidence="4 6" id="KW-1133">Transmembrane helix</keyword>
<dbReference type="Pfam" id="PF02653">
    <property type="entry name" value="BPD_transp_2"/>
    <property type="match status" value="1"/>
</dbReference>